<organism evidence="1 2">
    <name type="scientific">Ceratodon purpureus</name>
    <name type="common">Fire moss</name>
    <name type="synonym">Dicranum purpureum</name>
    <dbReference type="NCBI Taxonomy" id="3225"/>
    <lineage>
        <taxon>Eukaryota</taxon>
        <taxon>Viridiplantae</taxon>
        <taxon>Streptophyta</taxon>
        <taxon>Embryophyta</taxon>
        <taxon>Bryophyta</taxon>
        <taxon>Bryophytina</taxon>
        <taxon>Bryopsida</taxon>
        <taxon>Dicranidae</taxon>
        <taxon>Pseudoditrichales</taxon>
        <taxon>Ditrichaceae</taxon>
        <taxon>Ceratodon</taxon>
    </lineage>
</organism>
<dbReference type="EMBL" id="CM026429">
    <property type="protein sequence ID" value="KAG0565245.1"/>
    <property type="molecule type" value="Genomic_DNA"/>
</dbReference>
<dbReference type="Proteomes" id="UP000822688">
    <property type="component" value="Chromosome 8"/>
</dbReference>
<proteinExistence type="predicted"/>
<keyword evidence="2" id="KW-1185">Reference proteome</keyword>
<gene>
    <name evidence="1" type="ORF">KC19_8G175800</name>
</gene>
<sequence>MCCHVFISVQNTKGKMVHGSKPGRVITSRHSSPLSLHYPEREVCAARLPASRGALLSNTRTAQPSGRTSLVTPGLEWADYPHAASGPYPGTHVHIFLPPLG</sequence>
<evidence type="ECO:0000313" key="2">
    <source>
        <dbReference type="Proteomes" id="UP000822688"/>
    </source>
</evidence>
<reference evidence="1" key="1">
    <citation type="submission" date="2020-06" db="EMBL/GenBank/DDBJ databases">
        <title>WGS assembly of Ceratodon purpureus strain R40.</title>
        <authorList>
            <person name="Carey S.B."/>
            <person name="Jenkins J."/>
            <person name="Shu S."/>
            <person name="Lovell J.T."/>
            <person name="Sreedasyam A."/>
            <person name="Maumus F."/>
            <person name="Tiley G.P."/>
            <person name="Fernandez-Pozo N."/>
            <person name="Barry K."/>
            <person name="Chen C."/>
            <person name="Wang M."/>
            <person name="Lipzen A."/>
            <person name="Daum C."/>
            <person name="Saski C.A."/>
            <person name="Payton A.C."/>
            <person name="Mcbreen J.C."/>
            <person name="Conrad R.E."/>
            <person name="Kollar L.M."/>
            <person name="Olsson S."/>
            <person name="Huttunen S."/>
            <person name="Landis J.B."/>
            <person name="Wickett N.J."/>
            <person name="Johnson M.G."/>
            <person name="Rensing S.A."/>
            <person name="Grimwood J."/>
            <person name="Schmutz J."/>
            <person name="Mcdaniel S.F."/>
        </authorList>
    </citation>
    <scope>NUCLEOTIDE SEQUENCE</scope>
    <source>
        <strain evidence="1">R40</strain>
    </source>
</reference>
<accession>A0A8T0H3B4</accession>
<protein>
    <submittedName>
        <fullName evidence="1">Uncharacterized protein</fullName>
    </submittedName>
</protein>
<comment type="caution">
    <text evidence="1">The sequence shown here is derived from an EMBL/GenBank/DDBJ whole genome shotgun (WGS) entry which is preliminary data.</text>
</comment>
<name>A0A8T0H3B4_CERPU</name>
<dbReference type="AlphaFoldDB" id="A0A8T0H3B4"/>
<evidence type="ECO:0000313" key="1">
    <source>
        <dbReference type="EMBL" id="KAG0565245.1"/>
    </source>
</evidence>